<organism evidence="2 3">
    <name type="scientific">Ancylomarina longa</name>
    <dbReference type="NCBI Taxonomy" id="2487017"/>
    <lineage>
        <taxon>Bacteria</taxon>
        <taxon>Pseudomonadati</taxon>
        <taxon>Bacteroidota</taxon>
        <taxon>Bacteroidia</taxon>
        <taxon>Marinilabiliales</taxon>
        <taxon>Marinifilaceae</taxon>
        <taxon>Ancylomarina</taxon>
    </lineage>
</organism>
<comment type="similarity">
    <text evidence="1">Belongs to the FrmR/RcnR family.</text>
</comment>
<evidence type="ECO:0000313" key="2">
    <source>
        <dbReference type="EMBL" id="RUT73313.1"/>
    </source>
</evidence>
<dbReference type="InterPro" id="IPR038390">
    <property type="entry name" value="Metal_Tscrpt_repr_sf"/>
</dbReference>
<dbReference type="AlphaFoldDB" id="A0A434AG08"/>
<dbReference type="RefSeq" id="WP_127344624.1">
    <property type="nucleotide sequence ID" value="NZ_RJJX01000024.1"/>
</dbReference>
<evidence type="ECO:0000313" key="3">
    <source>
        <dbReference type="Proteomes" id="UP000282985"/>
    </source>
</evidence>
<dbReference type="GO" id="GO:0046872">
    <property type="term" value="F:metal ion binding"/>
    <property type="evidence" value="ECO:0007669"/>
    <property type="project" value="InterPro"/>
</dbReference>
<name>A0A434AG08_9BACT</name>
<gene>
    <name evidence="2" type="ORF">DLK05_14165</name>
</gene>
<dbReference type="Pfam" id="PF02583">
    <property type="entry name" value="Trns_repr_metal"/>
    <property type="match status" value="1"/>
</dbReference>
<comment type="caution">
    <text evidence="2">The sequence shown here is derived from an EMBL/GenBank/DDBJ whole genome shotgun (WGS) entry which is preliminary data.</text>
</comment>
<dbReference type="Proteomes" id="UP000282985">
    <property type="component" value="Unassembled WGS sequence"/>
</dbReference>
<keyword evidence="3" id="KW-1185">Reference proteome</keyword>
<proteinExistence type="inferred from homology"/>
<reference evidence="2 3" key="1">
    <citation type="submission" date="2018-11" db="EMBL/GenBank/DDBJ databases">
        <title>Parancylomarina longa gen. nov., sp. nov., isolated from sediments of southern Okinawa.</title>
        <authorList>
            <person name="Fu T."/>
        </authorList>
    </citation>
    <scope>NUCLEOTIDE SEQUENCE [LARGE SCALE GENOMIC DNA]</scope>
    <source>
        <strain evidence="2 3">T3-2 S1-C</strain>
    </source>
</reference>
<dbReference type="OrthoDB" id="598199at2"/>
<protein>
    <submittedName>
        <fullName evidence="2">Metal-sensitive transcriptional regulator</fullName>
    </submittedName>
</protein>
<dbReference type="EMBL" id="RJJX01000024">
    <property type="protein sequence ID" value="RUT73313.1"/>
    <property type="molecule type" value="Genomic_DNA"/>
</dbReference>
<dbReference type="Gene3D" id="1.20.58.1000">
    <property type="entry name" value="Metal-sensitive repressor, helix protomer"/>
    <property type="match status" value="1"/>
</dbReference>
<dbReference type="GO" id="GO:0003677">
    <property type="term" value="F:DNA binding"/>
    <property type="evidence" value="ECO:0007669"/>
    <property type="project" value="InterPro"/>
</dbReference>
<sequence>MKKETQKLPSDLISDIKTRLKTLSGQINGIVNMLDEGKDPEQINIQFKSIDKGVQKAHYLLLDEVYRKALAIGIVKAVDSCPGNCGNEEKIEYLKKEFPNLELSELAGKLKEIQTIENRLKNYNEKKV</sequence>
<dbReference type="GO" id="GO:0045892">
    <property type="term" value="P:negative regulation of DNA-templated transcription"/>
    <property type="evidence" value="ECO:0007669"/>
    <property type="project" value="UniProtKB-ARBA"/>
</dbReference>
<dbReference type="InterPro" id="IPR003735">
    <property type="entry name" value="Metal_Tscrpt_repr"/>
</dbReference>
<accession>A0A434AG08</accession>
<evidence type="ECO:0000256" key="1">
    <source>
        <dbReference type="ARBA" id="ARBA00005260"/>
    </source>
</evidence>